<dbReference type="PANTHER" id="PTHR35201">
    <property type="entry name" value="TERPENE SYNTHASE"/>
    <property type="match status" value="1"/>
</dbReference>
<evidence type="ECO:0000256" key="6">
    <source>
        <dbReference type="RuleBase" id="RU366034"/>
    </source>
</evidence>
<keyword evidence="5 6" id="KW-0456">Lyase</keyword>
<dbReference type="InParanoid" id="A0A165FU65"/>
<dbReference type="InterPro" id="IPR008949">
    <property type="entry name" value="Isoprenoid_synthase_dom_sf"/>
</dbReference>
<dbReference type="AlphaFoldDB" id="A0A165FU65"/>
<dbReference type="InterPro" id="IPR034686">
    <property type="entry name" value="Terpene_cyclase-like_2"/>
</dbReference>
<dbReference type="EMBL" id="KV426070">
    <property type="protein sequence ID" value="KZV89536.1"/>
    <property type="molecule type" value="Genomic_DNA"/>
</dbReference>
<name>A0A165FU65_EXIGL</name>
<accession>A0A165FU65</accession>
<sequence>MTHDVYMLPDTLAHWPWTRRINPAYEETRLESSRWINSFNAFSPAAQKAFDRCDFSRLVALAYPDESKDHLSAACDMMQLFFVFDEYSDQEQEAAVRIMADAIMGGMKAPDVHQAHLLGEVSRQFWMRLMKIANAETQQRFIESFENYTDAVVTQARDRECAFVRDVADYFAVRRHTIGTQPCFVLLQLDLNLPDEVAYHPAIVKLETFATDMIILGNDLYSYNVEQARGDDAHNILTIVRQQYRLDLDGALQWLEDYHGHLVTGFLDGRAALPSFGGECDVGVTQYVEGLGNWVRANESWSFESQRYFGSQGLETQRHRRVELLHHEK</sequence>
<comment type="similarity">
    <text evidence="2 6">Belongs to the terpene synthase family.</text>
</comment>
<keyword evidence="8" id="KW-1185">Reference proteome</keyword>
<evidence type="ECO:0000256" key="3">
    <source>
        <dbReference type="ARBA" id="ARBA00022723"/>
    </source>
</evidence>
<organism evidence="7 8">
    <name type="scientific">Exidia glandulosa HHB12029</name>
    <dbReference type="NCBI Taxonomy" id="1314781"/>
    <lineage>
        <taxon>Eukaryota</taxon>
        <taxon>Fungi</taxon>
        <taxon>Dikarya</taxon>
        <taxon>Basidiomycota</taxon>
        <taxon>Agaricomycotina</taxon>
        <taxon>Agaricomycetes</taxon>
        <taxon>Auriculariales</taxon>
        <taxon>Exidiaceae</taxon>
        <taxon>Exidia</taxon>
    </lineage>
</organism>
<evidence type="ECO:0000313" key="7">
    <source>
        <dbReference type="EMBL" id="KZV89536.1"/>
    </source>
</evidence>
<reference evidence="7 8" key="1">
    <citation type="journal article" date="2016" name="Mol. Biol. Evol.">
        <title>Comparative Genomics of Early-Diverging Mushroom-Forming Fungi Provides Insights into the Origins of Lignocellulose Decay Capabilities.</title>
        <authorList>
            <person name="Nagy L.G."/>
            <person name="Riley R."/>
            <person name="Tritt A."/>
            <person name="Adam C."/>
            <person name="Daum C."/>
            <person name="Floudas D."/>
            <person name="Sun H."/>
            <person name="Yadav J.S."/>
            <person name="Pangilinan J."/>
            <person name="Larsson K.H."/>
            <person name="Matsuura K."/>
            <person name="Barry K."/>
            <person name="Labutti K."/>
            <person name="Kuo R."/>
            <person name="Ohm R.A."/>
            <person name="Bhattacharya S.S."/>
            <person name="Shirouzu T."/>
            <person name="Yoshinaga Y."/>
            <person name="Martin F.M."/>
            <person name="Grigoriev I.V."/>
            <person name="Hibbett D.S."/>
        </authorList>
    </citation>
    <scope>NUCLEOTIDE SEQUENCE [LARGE SCALE GENOMIC DNA]</scope>
    <source>
        <strain evidence="7 8">HHB12029</strain>
    </source>
</reference>
<evidence type="ECO:0000256" key="2">
    <source>
        <dbReference type="ARBA" id="ARBA00006333"/>
    </source>
</evidence>
<comment type="cofactor">
    <cofactor evidence="1 6">
        <name>Mg(2+)</name>
        <dbReference type="ChEBI" id="CHEBI:18420"/>
    </cofactor>
</comment>
<evidence type="ECO:0000313" key="8">
    <source>
        <dbReference type="Proteomes" id="UP000077266"/>
    </source>
</evidence>
<dbReference type="Pfam" id="PF19086">
    <property type="entry name" value="Terpene_syn_C_2"/>
    <property type="match status" value="1"/>
</dbReference>
<proteinExistence type="inferred from homology"/>
<dbReference type="PANTHER" id="PTHR35201:SF4">
    <property type="entry name" value="BETA-PINACENE SYNTHASE-RELATED"/>
    <property type="match status" value="1"/>
</dbReference>
<dbReference type="SFLD" id="SFLDG01020">
    <property type="entry name" value="Terpene_Cyclase_Like_2"/>
    <property type="match status" value="1"/>
</dbReference>
<evidence type="ECO:0000256" key="4">
    <source>
        <dbReference type="ARBA" id="ARBA00022842"/>
    </source>
</evidence>
<dbReference type="EC" id="4.2.3.-" evidence="6"/>
<dbReference type="Proteomes" id="UP000077266">
    <property type="component" value="Unassembled WGS sequence"/>
</dbReference>
<keyword evidence="4 6" id="KW-0460">Magnesium</keyword>
<dbReference type="SFLD" id="SFLDS00005">
    <property type="entry name" value="Isoprenoid_Synthase_Type_I"/>
    <property type="match status" value="1"/>
</dbReference>
<dbReference type="OrthoDB" id="6486656at2759"/>
<keyword evidence="3 6" id="KW-0479">Metal-binding</keyword>
<dbReference type="GO" id="GO:0008299">
    <property type="term" value="P:isoprenoid biosynthetic process"/>
    <property type="evidence" value="ECO:0007669"/>
    <property type="project" value="UniProtKB-ARBA"/>
</dbReference>
<gene>
    <name evidence="7" type="ORF">EXIGLDRAFT_677911</name>
</gene>
<dbReference type="GO" id="GO:0010333">
    <property type="term" value="F:terpene synthase activity"/>
    <property type="evidence" value="ECO:0007669"/>
    <property type="project" value="InterPro"/>
</dbReference>
<evidence type="ECO:0000256" key="1">
    <source>
        <dbReference type="ARBA" id="ARBA00001946"/>
    </source>
</evidence>
<dbReference type="GO" id="GO:0046872">
    <property type="term" value="F:metal ion binding"/>
    <property type="evidence" value="ECO:0007669"/>
    <property type="project" value="UniProtKB-KW"/>
</dbReference>
<evidence type="ECO:0000256" key="5">
    <source>
        <dbReference type="ARBA" id="ARBA00023239"/>
    </source>
</evidence>
<dbReference type="SUPFAM" id="SSF48576">
    <property type="entry name" value="Terpenoid synthases"/>
    <property type="match status" value="1"/>
</dbReference>
<dbReference type="Gene3D" id="1.10.600.10">
    <property type="entry name" value="Farnesyl Diphosphate Synthase"/>
    <property type="match status" value="1"/>
</dbReference>
<dbReference type="STRING" id="1314781.A0A165FU65"/>
<protein>
    <recommendedName>
        <fullName evidence="6">Terpene synthase</fullName>
        <ecNumber evidence="6">4.2.3.-</ecNumber>
    </recommendedName>
</protein>